<evidence type="ECO:0000256" key="1">
    <source>
        <dbReference type="SAM" id="MobiDB-lite"/>
    </source>
</evidence>
<gene>
    <name evidence="2" type="ORF">E2C01_012574</name>
</gene>
<dbReference type="Proteomes" id="UP000324222">
    <property type="component" value="Unassembled WGS sequence"/>
</dbReference>
<name>A0A5B7DE87_PORTR</name>
<comment type="caution">
    <text evidence="2">The sequence shown here is derived from an EMBL/GenBank/DDBJ whole genome shotgun (WGS) entry which is preliminary data.</text>
</comment>
<proteinExistence type="predicted"/>
<feature type="region of interest" description="Disordered" evidence="1">
    <location>
        <begin position="1"/>
        <end position="27"/>
    </location>
</feature>
<dbReference type="EMBL" id="VSRR010000789">
    <property type="protein sequence ID" value="MPC19650.1"/>
    <property type="molecule type" value="Genomic_DNA"/>
</dbReference>
<dbReference type="AlphaFoldDB" id="A0A5B7DE87"/>
<keyword evidence="3" id="KW-1185">Reference proteome</keyword>
<sequence>MVLGSKPGTSHTTTKQPRPSLIKTNQNKPIPLISQPVLVLELHLHFLLLKKRKKRKIEKNREVRDGNFGVGDNCYDPQTINMI</sequence>
<evidence type="ECO:0000313" key="3">
    <source>
        <dbReference type="Proteomes" id="UP000324222"/>
    </source>
</evidence>
<organism evidence="2 3">
    <name type="scientific">Portunus trituberculatus</name>
    <name type="common">Swimming crab</name>
    <name type="synonym">Neptunus trituberculatus</name>
    <dbReference type="NCBI Taxonomy" id="210409"/>
    <lineage>
        <taxon>Eukaryota</taxon>
        <taxon>Metazoa</taxon>
        <taxon>Ecdysozoa</taxon>
        <taxon>Arthropoda</taxon>
        <taxon>Crustacea</taxon>
        <taxon>Multicrustacea</taxon>
        <taxon>Malacostraca</taxon>
        <taxon>Eumalacostraca</taxon>
        <taxon>Eucarida</taxon>
        <taxon>Decapoda</taxon>
        <taxon>Pleocyemata</taxon>
        <taxon>Brachyura</taxon>
        <taxon>Eubrachyura</taxon>
        <taxon>Portunoidea</taxon>
        <taxon>Portunidae</taxon>
        <taxon>Portuninae</taxon>
        <taxon>Portunus</taxon>
    </lineage>
</organism>
<evidence type="ECO:0000313" key="2">
    <source>
        <dbReference type="EMBL" id="MPC19650.1"/>
    </source>
</evidence>
<protein>
    <submittedName>
        <fullName evidence="2">Uncharacterized protein</fullName>
    </submittedName>
</protein>
<feature type="compositionally biased region" description="Polar residues" evidence="1">
    <location>
        <begin position="7"/>
        <end position="27"/>
    </location>
</feature>
<accession>A0A5B7DE87</accession>
<reference evidence="2 3" key="1">
    <citation type="submission" date="2019-05" db="EMBL/GenBank/DDBJ databases">
        <title>Another draft genome of Portunus trituberculatus and its Hox gene families provides insights of decapod evolution.</title>
        <authorList>
            <person name="Jeong J.-H."/>
            <person name="Song I."/>
            <person name="Kim S."/>
            <person name="Choi T."/>
            <person name="Kim D."/>
            <person name="Ryu S."/>
            <person name="Kim W."/>
        </authorList>
    </citation>
    <scope>NUCLEOTIDE SEQUENCE [LARGE SCALE GENOMIC DNA]</scope>
    <source>
        <tissue evidence="2">Muscle</tissue>
    </source>
</reference>